<reference evidence="1" key="1">
    <citation type="submission" date="2018-05" db="EMBL/GenBank/DDBJ databases">
        <authorList>
            <person name="Lanie J.A."/>
            <person name="Ng W.-L."/>
            <person name="Kazmierczak K.M."/>
            <person name="Andrzejewski T.M."/>
            <person name="Davidsen T.M."/>
            <person name="Wayne K.J."/>
            <person name="Tettelin H."/>
            <person name="Glass J.I."/>
            <person name="Rusch D."/>
            <person name="Podicherti R."/>
            <person name="Tsui H.-C.T."/>
            <person name="Winkler M.E."/>
        </authorList>
    </citation>
    <scope>NUCLEOTIDE SEQUENCE</scope>
</reference>
<name>A0A383AUM6_9ZZZZ</name>
<dbReference type="EMBL" id="UINC01194669">
    <property type="protein sequence ID" value="SVE10868.1"/>
    <property type="molecule type" value="Genomic_DNA"/>
</dbReference>
<evidence type="ECO:0008006" key="2">
    <source>
        <dbReference type="Google" id="ProtNLM"/>
    </source>
</evidence>
<dbReference type="PROSITE" id="PS51257">
    <property type="entry name" value="PROKAR_LIPOPROTEIN"/>
    <property type="match status" value="1"/>
</dbReference>
<dbReference type="AlphaFoldDB" id="A0A383AUM6"/>
<accession>A0A383AUM6</accession>
<sequence>MMKLKALLLPMLLLVLGCSKSGVESAPEQSICDG</sequence>
<feature type="non-terminal residue" evidence="1">
    <location>
        <position position="34"/>
    </location>
</feature>
<evidence type="ECO:0000313" key="1">
    <source>
        <dbReference type="EMBL" id="SVE10868.1"/>
    </source>
</evidence>
<gene>
    <name evidence="1" type="ORF">METZ01_LOCUS463722</name>
</gene>
<proteinExistence type="predicted"/>
<protein>
    <recommendedName>
        <fullName evidence="2">Lipoprotein</fullName>
    </recommendedName>
</protein>
<organism evidence="1">
    <name type="scientific">marine metagenome</name>
    <dbReference type="NCBI Taxonomy" id="408172"/>
    <lineage>
        <taxon>unclassified sequences</taxon>
        <taxon>metagenomes</taxon>
        <taxon>ecological metagenomes</taxon>
    </lineage>
</organism>